<dbReference type="Pfam" id="PF00728">
    <property type="entry name" value="Glyco_hydro_20"/>
    <property type="match status" value="1"/>
</dbReference>
<keyword evidence="5" id="KW-0326">Glycosidase</keyword>
<dbReference type="Pfam" id="PF02838">
    <property type="entry name" value="Glyco_hydro_20b"/>
    <property type="match status" value="1"/>
</dbReference>
<evidence type="ECO:0000256" key="3">
    <source>
        <dbReference type="ARBA" id="ARBA00012663"/>
    </source>
</evidence>
<keyword evidence="4" id="KW-0378">Hydrolase</keyword>
<dbReference type="CDD" id="cd06568">
    <property type="entry name" value="GH20_SpHex_like"/>
    <property type="match status" value="1"/>
</dbReference>
<dbReference type="PANTHER" id="PTHR22600:SF57">
    <property type="entry name" value="BETA-N-ACETYLHEXOSAMINIDASE"/>
    <property type="match status" value="1"/>
</dbReference>
<dbReference type="CDD" id="cd00161">
    <property type="entry name" value="beta-trefoil_Ricin-like"/>
    <property type="match status" value="1"/>
</dbReference>
<dbReference type="InterPro" id="IPR029018">
    <property type="entry name" value="Hex-like_dom2"/>
</dbReference>
<dbReference type="InterPro" id="IPR000772">
    <property type="entry name" value="Ricin_B_lectin"/>
</dbReference>
<evidence type="ECO:0000256" key="6">
    <source>
        <dbReference type="SAM" id="MobiDB-lite"/>
    </source>
</evidence>
<feature type="region of interest" description="Disordered" evidence="6">
    <location>
        <begin position="688"/>
        <end position="709"/>
    </location>
</feature>
<dbReference type="InterPro" id="IPR015882">
    <property type="entry name" value="HEX_bac_N"/>
</dbReference>
<proteinExistence type="inferred from homology"/>
<dbReference type="SUPFAM" id="SSF55545">
    <property type="entry name" value="beta-N-acetylhexosaminidase-like domain"/>
    <property type="match status" value="1"/>
</dbReference>
<dbReference type="RefSeq" id="WP_329493942.1">
    <property type="nucleotide sequence ID" value="NZ_CP108460.1"/>
</dbReference>
<reference evidence="9 10" key="1">
    <citation type="submission" date="2022-10" db="EMBL/GenBank/DDBJ databases">
        <title>The complete genomes of actinobacterial strains from the NBC collection.</title>
        <authorList>
            <person name="Joergensen T.S."/>
            <person name="Alvarez Arevalo M."/>
            <person name="Sterndorff E.B."/>
            <person name="Faurdal D."/>
            <person name="Vuksanovic O."/>
            <person name="Mourched A.-S."/>
            <person name="Charusanti P."/>
            <person name="Shaw S."/>
            <person name="Blin K."/>
            <person name="Weber T."/>
        </authorList>
    </citation>
    <scope>NUCLEOTIDE SEQUENCE [LARGE SCALE GENOMIC DNA]</scope>
    <source>
        <strain evidence="9 10">NBC_01247</strain>
    </source>
</reference>
<evidence type="ECO:0000256" key="4">
    <source>
        <dbReference type="ARBA" id="ARBA00022801"/>
    </source>
</evidence>
<dbReference type="InterPro" id="IPR025705">
    <property type="entry name" value="Beta_hexosaminidase_sua/sub"/>
</dbReference>
<feature type="domain" description="Ricin B lectin" evidence="8">
    <location>
        <begin position="578"/>
        <end position="709"/>
    </location>
</feature>
<keyword evidence="7" id="KW-0732">Signal</keyword>
<evidence type="ECO:0000256" key="1">
    <source>
        <dbReference type="ARBA" id="ARBA00001231"/>
    </source>
</evidence>
<dbReference type="Proteomes" id="UP001432014">
    <property type="component" value="Chromosome"/>
</dbReference>
<dbReference type="PANTHER" id="PTHR22600">
    <property type="entry name" value="BETA-HEXOSAMINIDASE"/>
    <property type="match status" value="1"/>
</dbReference>
<protein>
    <recommendedName>
        <fullName evidence="3">beta-N-acetylhexosaminidase</fullName>
        <ecNumber evidence="3">3.2.1.52</ecNumber>
    </recommendedName>
</protein>
<gene>
    <name evidence="9" type="ORF">OG469_33395</name>
</gene>
<dbReference type="InterPro" id="IPR015883">
    <property type="entry name" value="Glyco_hydro_20_cat"/>
</dbReference>
<evidence type="ECO:0000256" key="5">
    <source>
        <dbReference type="ARBA" id="ARBA00023295"/>
    </source>
</evidence>
<dbReference type="EC" id="3.2.1.52" evidence="3"/>
<dbReference type="Gene3D" id="2.80.10.50">
    <property type="match status" value="1"/>
</dbReference>
<dbReference type="PRINTS" id="PR00738">
    <property type="entry name" value="GLHYDRLASE20"/>
</dbReference>
<comment type="catalytic activity">
    <reaction evidence="1">
        <text>Hydrolysis of terminal non-reducing N-acetyl-D-hexosamine residues in N-acetyl-beta-D-hexosaminides.</text>
        <dbReference type="EC" id="3.2.1.52"/>
    </reaction>
</comment>
<dbReference type="InterPro" id="IPR035992">
    <property type="entry name" value="Ricin_B-like_lectins"/>
</dbReference>
<evidence type="ECO:0000256" key="2">
    <source>
        <dbReference type="ARBA" id="ARBA00006285"/>
    </source>
</evidence>
<dbReference type="InterPro" id="IPR017853">
    <property type="entry name" value="GH"/>
</dbReference>
<dbReference type="Pfam" id="PF14200">
    <property type="entry name" value="RicinB_lectin_2"/>
    <property type="match status" value="1"/>
</dbReference>
<sequence length="709" mass="75898">MHRLHRRGRRLAVLAAVALTLPLTATVSQAVAAPPAPSTQPYALVPLPVSQHVVAAHGFTLTPQTRIAVLSRDSAAVGVGTYLSKLIAPATGYDLPVVRDTRAPKNAVVLDPNGPRTLGAEGYTLTSDKNGVVVKAHGAEGLFRGVQTLRQLLPAAIESPTKQSRAWTVSPVQISDSPRYEYRGVMLDVARRFFPVDQVKRYIDEAAAYKINTLHLHLTDDQGWRIAIDAIPDLTKAGAGTQSGFTGGTDWYYTAADYQEIVAYASSRFMTVVPEIDGPGHTGAALASVPDLNCDDKAKAPYSGFEVGISLYCLDGQHAGNVQNFLQTVIKAVAELTPGPYIHLGGDEIPHSTTPEQYAAYVKAATDATVGRDKTVMAWHQLGQATIPAGSLLQYWGEDTDRRSIGTEKETDSVRFVRNGAAQGAKFIMSPSDHAYLDMQYDVSTPYGVNWTGSGYVPVRRSYEWDPATVTGKLDGTGSIVPAQKIAGVEAALWADRAYEGSNGLPTPATNWPAPQAYADYMSFPRLPAIAEVGWSAQSVRDWNGFRQRLAHQGPRWTAAGIGYYPAPGIPWPGIVKTVEGVHSVEAAGIALDNGGSTSDGSDLLMWAPNRGNNQTWTLTPQSDDTYTMTNKKSGKCAEATGAAGSTVVQRTCNGRTAQRWKITPTRFDQNTITSAGTGLLLTASSATDGAKATQQPDTGSALQRWSID</sequence>
<dbReference type="SUPFAM" id="SSF50370">
    <property type="entry name" value="Ricin B-like lectins"/>
    <property type="match status" value="1"/>
</dbReference>
<evidence type="ECO:0000259" key="8">
    <source>
        <dbReference type="SMART" id="SM00458"/>
    </source>
</evidence>
<dbReference type="SMART" id="SM00458">
    <property type="entry name" value="RICIN"/>
    <property type="match status" value="1"/>
</dbReference>
<comment type="similarity">
    <text evidence="2">Belongs to the glycosyl hydrolase 20 family.</text>
</comment>
<feature type="signal peptide" evidence="7">
    <location>
        <begin position="1"/>
        <end position="32"/>
    </location>
</feature>
<name>A0ABZ1WGG6_9ACTN</name>
<dbReference type="Gene3D" id="3.30.379.10">
    <property type="entry name" value="Chitobiase/beta-hexosaminidase domain 2-like"/>
    <property type="match status" value="1"/>
</dbReference>
<organism evidence="9 10">
    <name type="scientific">Kitasatospora herbaricolor</name>
    <dbReference type="NCBI Taxonomy" id="68217"/>
    <lineage>
        <taxon>Bacteria</taxon>
        <taxon>Bacillati</taxon>
        <taxon>Actinomycetota</taxon>
        <taxon>Actinomycetes</taxon>
        <taxon>Kitasatosporales</taxon>
        <taxon>Streptomycetaceae</taxon>
        <taxon>Kitasatospora</taxon>
    </lineage>
</organism>
<dbReference type="SUPFAM" id="SSF51445">
    <property type="entry name" value="(Trans)glycosidases"/>
    <property type="match status" value="1"/>
</dbReference>
<keyword evidence="10" id="KW-1185">Reference proteome</keyword>
<dbReference type="EMBL" id="CP108482">
    <property type="protein sequence ID" value="WUS59963.1"/>
    <property type="molecule type" value="Genomic_DNA"/>
</dbReference>
<evidence type="ECO:0000313" key="10">
    <source>
        <dbReference type="Proteomes" id="UP001432014"/>
    </source>
</evidence>
<dbReference type="PROSITE" id="PS50231">
    <property type="entry name" value="RICIN_B_LECTIN"/>
    <property type="match status" value="1"/>
</dbReference>
<dbReference type="Gene3D" id="3.20.20.80">
    <property type="entry name" value="Glycosidases"/>
    <property type="match status" value="1"/>
</dbReference>
<evidence type="ECO:0000313" key="9">
    <source>
        <dbReference type="EMBL" id="WUS59963.1"/>
    </source>
</evidence>
<accession>A0ABZ1WGG6</accession>
<evidence type="ECO:0000256" key="7">
    <source>
        <dbReference type="SAM" id="SignalP"/>
    </source>
</evidence>
<feature type="chain" id="PRO_5046331488" description="beta-N-acetylhexosaminidase" evidence="7">
    <location>
        <begin position="33"/>
        <end position="709"/>
    </location>
</feature>